<gene>
    <name evidence="2" type="ORF">OEZ85_011782</name>
</gene>
<reference evidence="2 3" key="1">
    <citation type="submission" date="2023-05" db="EMBL/GenBank/DDBJ databases">
        <title>A 100% complete, gapless, phased diploid assembly of the Scenedesmus obliquus UTEX 3031 genome.</title>
        <authorList>
            <person name="Biondi T.C."/>
            <person name="Hanschen E.R."/>
            <person name="Kwon T."/>
            <person name="Eng W."/>
            <person name="Kruse C.P.S."/>
            <person name="Koehler S.I."/>
            <person name="Kunde Y."/>
            <person name="Gleasner C.D."/>
            <person name="You Mak K.T."/>
            <person name="Polle J."/>
            <person name="Hovde B.T."/>
            <person name="Starkenburg S.R."/>
        </authorList>
    </citation>
    <scope>NUCLEOTIDE SEQUENCE [LARGE SCALE GENOMIC DNA]</scope>
    <source>
        <strain evidence="2 3">DOE0152z</strain>
    </source>
</reference>
<evidence type="ECO:0000313" key="3">
    <source>
        <dbReference type="Proteomes" id="UP001244341"/>
    </source>
</evidence>
<evidence type="ECO:0000313" key="2">
    <source>
        <dbReference type="EMBL" id="WIA11685.1"/>
    </source>
</evidence>
<proteinExistence type="predicted"/>
<evidence type="ECO:0000256" key="1">
    <source>
        <dbReference type="SAM" id="SignalP"/>
    </source>
</evidence>
<name>A0ABY8TRG9_TETOB</name>
<feature type="chain" id="PRO_5045466308" evidence="1">
    <location>
        <begin position="22"/>
        <end position="280"/>
    </location>
</feature>
<keyword evidence="3" id="KW-1185">Reference proteome</keyword>
<dbReference type="EMBL" id="CP126210">
    <property type="protein sequence ID" value="WIA11685.1"/>
    <property type="molecule type" value="Genomic_DNA"/>
</dbReference>
<feature type="signal peptide" evidence="1">
    <location>
        <begin position="1"/>
        <end position="21"/>
    </location>
</feature>
<keyword evidence="1" id="KW-0732">Signal</keyword>
<accession>A0ABY8TRG9</accession>
<sequence length="280" mass="30639">MRQALLLAILLGAPQAWLAAAQGITKPIGVGNTGPGLWKPDIQFPIPEKTEAVITMEPYTYYKPAMEFHTKGFCIPRQAWQLQGAYAVECPANTYLQTYFNGKQVCAATRCTGPFGMDKGAKTAIPQQKTNAMANFIVDAMEEAPATYWGGDAGTVCNTVLLKPIMTCGEGCMIDNRLYGDWCLCPDGVMPCPYNSFNTGYQWCQCEQLGPPYGLCVADSYYCGYYCQYAPSWIFTAIAKGAMLCPIDPVIMDPYKPDAIFPGWEYNTNGGGLVGYSGKR</sequence>
<protein>
    <submittedName>
        <fullName evidence="2">Uncharacterized protein</fullName>
    </submittedName>
</protein>
<dbReference type="Proteomes" id="UP001244341">
    <property type="component" value="Chromosome 3b"/>
</dbReference>
<organism evidence="2 3">
    <name type="scientific">Tetradesmus obliquus</name>
    <name type="common">Green alga</name>
    <name type="synonym">Acutodesmus obliquus</name>
    <dbReference type="NCBI Taxonomy" id="3088"/>
    <lineage>
        <taxon>Eukaryota</taxon>
        <taxon>Viridiplantae</taxon>
        <taxon>Chlorophyta</taxon>
        <taxon>core chlorophytes</taxon>
        <taxon>Chlorophyceae</taxon>
        <taxon>CS clade</taxon>
        <taxon>Sphaeropleales</taxon>
        <taxon>Scenedesmaceae</taxon>
        <taxon>Tetradesmus</taxon>
    </lineage>
</organism>